<name>W1XFR6_9ZZZZ</name>
<dbReference type="Pfam" id="PF13188">
    <property type="entry name" value="PAS_8"/>
    <property type="match status" value="1"/>
</dbReference>
<keyword evidence="1" id="KW-0175">Coiled coil</keyword>
<dbReference type="AlphaFoldDB" id="W1XFR6"/>
<protein>
    <submittedName>
        <fullName evidence="3">Sensory transduction histidine kinase</fullName>
    </submittedName>
</protein>
<dbReference type="InterPro" id="IPR000014">
    <property type="entry name" value="PAS"/>
</dbReference>
<accession>W1XFR6</accession>
<feature type="non-terminal residue" evidence="3">
    <location>
        <position position="1"/>
    </location>
</feature>
<keyword evidence="3" id="KW-0418">Kinase</keyword>
<dbReference type="GO" id="GO:0016301">
    <property type="term" value="F:kinase activity"/>
    <property type="evidence" value="ECO:0007669"/>
    <property type="project" value="UniProtKB-KW"/>
</dbReference>
<reference evidence="3" key="1">
    <citation type="submission" date="2013-12" db="EMBL/GenBank/DDBJ databases">
        <title>A Varibaculum cambriense genome reconstructed from a premature infant gut community with otherwise low bacterial novelty that shifts toward anaerobic metabolism during the third week of life.</title>
        <authorList>
            <person name="Brown C.T."/>
            <person name="Sharon I."/>
            <person name="Thomas B.C."/>
            <person name="Castelle C.J."/>
            <person name="Morowitz M.J."/>
            <person name="Banfield J.F."/>
        </authorList>
    </citation>
    <scope>NUCLEOTIDE SEQUENCE</scope>
</reference>
<gene>
    <name evidence="3" type="ORF">Q604_UNBC16275G0001</name>
</gene>
<feature type="coiled-coil region" evidence="1">
    <location>
        <begin position="13"/>
        <end position="40"/>
    </location>
</feature>
<dbReference type="SUPFAM" id="SSF55785">
    <property type="entry name" value="PYP-like sensor domain (PAS domain)"/>
    <property type="match status" value="1"/>
</dbReference>
<keyword evidence="3" id="KW-0808">Transferase</keyword>
<dbReference type="Gene3D" id="3.30.450.20">
    <property type="entry name" value="PAS domain"/>
    <property type="match status" value="1"/>
</dbReference>
<evidence type="ECO:0000259" key="2">
    <source>
        <dbReference type="Pfam" id="PF13188"/>
    </source>
</evidence>
<comment type="caution">
    <text evidence="3">The sequence shown here is derived from an EMBL/GenBank/DDBJ whole genome shotgun (WGS) entry which is preliminary data.</text>
</comment>
<evidence type="ECO:0000256" key="1">
    <source>
        <dbReference type="SAM" id="Coils"/>
    </source>
</evidence>
<organism evidence="3">
    <name type="scientific">human gut metagenome</name>
    <dbReference type="NCBI Taxonomy" id="408170"/>
    <lineage>
        <taxon>unclassified sequences</taxon>
        <taxon>metagenomes</taxon>
        <taxon>organismal metagenomes</taxon>
    </lineage>
</organism>
<feature type="non-terminal residue" evidence="3">
    <location>
        <position position="106"/>
    </location>
</feature>
<evidence type="ECO:0000313" key="3">
    <source>
        <dbReference type="EMBL" id="ETJ29182.1"/>
    </source>
</evidence>
<sequence>IFGYYVDLVSEEDRKKENKLNVLNNKLEEKIKQRKEIQKILVNNETCYDILFENSINAVIVHKDGKILYANRSAINLLGYDYIDDFNVKTICEFYTEKQREYINSK</sequence>
<dbReference type="EMBL" id="AZMM01016275">
    <property type="protein sequence ID" value="ETJ29182.1"/>
    <property type="molecule type" value="Genomic_DNA"/>
</dbReference>
<feature type="domain" description="PAS" evidence="2">
    <location>
        <begin position="51"/>
        <end position="95"/>
    </location>
</feature>
<dbReference type="InterPro" id="IPR035965">
    <property type="entry name" value="PAS-like_dom_sf"/>
</dbReference>
<proteinExistence type="predicted"/>